<evidence type="ECO:0000313" key="10">
    <source>
        <dbReference type="Proteomes" id="UP000292459"/>
    </source>
</evidence>
<evidence type="ECO:0000313" key="9">
    <source>
        <dbReference type="EMBL" id="RZM76000.1"/>
    </source>
</evidence>
<evidence type="ECO:0000256" key="1">
    <source>
        <dbReference type="ARBA" id="ARBA00000085"/>
    </source>
</evidence>
<dbReference type="OrthoDB" id="9773246at2"/>
<dbReference type="RefSeq" id="WP_044150960.1">
    <property type="nucleotide sequence ID" value="NZ_QVFV01000006.1"/>
</dbReference>
<evidence type="ECO:0000259" key="8">
    <source>
        <dbReference type="PROSITE" id="PS50112"/>
    </source>
</evidence>
<evidence type="ECO:0000256" key="4">
    <source>
        <dbReference type="ARBA" id="ARBA00022777"/>
    </source>
</evidence>
<dbReference type="PROSITE" id="PS50112">
    <property type="entry name" value="PAS"/>
    <property type="match status" value="1"/>
</dbReference>
<keyword evidence="4" id="KW-0418">Kinase</keyword>
<dbReference type="PANTHER" id="PTHR43065:SF50">
    <property type="entry name" value="HISTIDINE KINASE"/>
    <property type="match status" value="1"/>
</dbReference>
<dbReference type="InterPro" id="IPR003594">
    <property type="entry name" value="HATPase_dom"/>
</dbReference>
<evidence type="ECO:0000256" key="3">
    <source>
        <dbReference type="ARBA" id="ARBA00022553"/>
    </source>
</evidence>
<dbReference type="EMBL" id="QVFV01000006">
    <property type="protein sequence ID" value="RZM76000.1"/>
    <property type="molecule type" value="Genomic_DNA"/>
</dbReference>
<dbReference type="Pfam" id="PF13188">
    <property type="entry name" value="PAS_8"/>
    <property type="match status" value="1"/>
</dbReference>
<dbReference type="PRINTS" id="PR00344">
    <property type="entry name" value="BCTRLSENSOR"/>
</dbReference>
<comment type="catalytic activity">
    <reaction evidence="1">
        <text>ATP + protein L-histidine = ADP + protein N-phospho-L-histidine.</text>
        <dbReference type="EC" id="2.7.13.3"/>
    </reaction>
</comment>
<evidence type="ECO:0000256" key="5">
    <source>
        <dbReference type="ARBA" id="ARBA00023012"/>
    </source>
</evidence>
<evidence type="ECO:0000256" key="6">
    <source>
        <dbReference type="SAM" id="Coils"/>
    </source>
</evidence>
<reference evidence="9 10" key="1">
    <citation type="submission" date="2018-11" db="EMBL/GenBank/DDBJ databases">
        <title>Whole genome sequencing of an environmental sample.</title>
        <authorList>
            <person name="Sarangi A.N."/>
            <person name="Singh D."/>
            <person name="Tripathy S."/>
        </authorList>
    </citation>
    <scope>NUCLEOTIDE SEQUENCE [LARGE SCALE GENOMIC DNA]</scope>
    <source>
        <strain evidence="9 10">Lakshadweep</strain>
    </source>
</reference>
<dbReference type="PANTHER" id="PTHR43065">
    <property type="entry name" value="SENSOR HISTIDINE KINASE"/>
    <property type="match status" value="1"/>
</dbReference>
<protein>
    <recommendedName>
        <fullName evidence="2">histidine kinase</fullName>
        <ecNumber evidence="2">2.7.13.3</ecNumber>
    </recommendedName>
</protein>
<keyword evidence="3" id="KW-0597">Phosphoprotein</keyword>
<dbReference type="InterPro" id="IPR004358">
    <property type="entry name" value="Sig_transdc_His_kin-like_C"/>
</dbReference>
<dbReference type="AlphaFoldDB" id="A0A4Q7E6G6"/>
<feature type="coiled-coil region" evidence="6">
    <location>
        <begin position="202"/>
        <end position="232"/>
    </location>
</feature>
<gene>
    <name evidence="9" type="ORF">DYY88_19070</name>
</gene>
<feature type="coiled-coil region" evidence="6">
    <location>
        <begin position="13"/>
        <end position="68"/>
    </location>
</feature>
<sequence>MVSFSGEAADPSIEALKAENEHLTAQVETLEQLLEVYEQETLDKSTRLETTLAELNEHTQRLSHAETTLATLRSMLNSMGDAVVVMDLAGKFLFLNAPAEALLGIRADQTSLQAWSTTWEIFLADQVTPCDLASFPLSRVIQGEALEATELFIKSSPSLPGNWFSVTARALTSAAGDREGGIAVFHNITPLKQGEIALRKSEARSREQAQQLQLALQDLQTMQSQLVQTEKMSSLGQLVAGIAHEINNPVNFISGNLDHAEQNMADLLALVALFQQYYPDPELAIQDYIDAIDLPFIATDLPKLMRSMKVGSERIQAIVASLRTFSRMDEADMKSVDIHSGIDSTLMILQNRLKAGANAAAIEVVCEYGQIPTVECYAGQLNQVFMNVLSNAIDALEGRRSLPTAEAVPPQITIQTILTPDQQVNIHIHDNGPGIPDTIRQQIFDPFFTTKPVGKGTGMGLSISYQIITEKHGGRFVCESIPQGGTTFTITIPLSQS</sequence>
<dbReference type="InterPro" id="IPR003661">
    <property type="entry name" value="HisK_dim/P_dom"/>
</dbReference>
<dbReference type="SUPFAM" id="SSF55785">
    <property type="entry name" value="PYP-like sensor domain (PAS domain)"/>
    <property type="match status" value="1"/>
</dbReference>
<dbReference type="Gene3D" id="3.30.450.20">
    <property type="entry name" value="PAS domain"/>
    <property type="match status" value="1"/>
</dbReference>
<dbReference type="InterPro" id="IPR000014">
    <property type="entry name" value="PAS"/>
</dbReference>
<dbReference type="SUPFAM" id="SSF55874">
    <property type="entry name" value="ATPase domain of HSP90 chaperone/DNA topoisomerase II/histidine kinase"/>
    <property type="match status" value="1"/>
</dbReference>
<dbReference type="SUPFAM" id="SSF47384">
    <property type="entry name" value="Homodimeric domain of signal transducing histidine kinase"/>
    <property type="match status" value="1"/>
</dbReference>
<dbReference type="Pfam" id="PF02518">
    <property type="entry name" value="HATPase_c"/>
    <property type="match status" value="1"/>
</dbReference>
<keyword evidence="6" id="KW-0175">Coiled coil</keyword>
<dbReference type="InterPro" id="IPR005467">
    <property type="entry name" value="His_kinase_dom"/>
</dbReference>
<comment type="caution">
    <text evidence="9">The sequence shown here is derived from an EMBL/GenBank/DDBJ whole genome shotgun (WGS) entry which is preliminary data.</text>
</comment>
<dbReference type="CDD" id="cd00082">
    <property type="entry name" value="HisKA"/>
    <property type="match status" value="1"/>
</dbReference>
<feature type="domain" description="Histidine kinase" evidence="7">
    <location>
        <begin position="241"/>
        <end position="496"/>
    </location>
</feature>
<dbReference type="EC" id="2.7.13.3" evidence="2"/>
<evidence type="ECO:0000259" key="7">
    <source>
        <dbReference type="PROSITE" id="PS50109"/>
    </source>
</evidence>
<organism evidence="9 10">
    <name type="scientific">Leptolyngbya iicbica LK</name>
    <dbReference type="NCBI Taxonomy" id="2294035"/>
    <lineage>
        <taxon>Bacteria</taxon>
        <taxon>Bacillati</taxon>
        <taxon>Cyanobacteriota</taxon>
        <taxon>Cyanophyceae</taxon>
        <taxon>Leptolyngbyales</taxon>
        <taxon>Leptolyngbyaceae</taxon>
        <taxon>Leptolyngbya group</taxon>
        <taxon>Leptolyngbya</taxon>
        <taxon>Leptolyngbya iicbica</taxon>
    </lineage>
</organism>
<dbReference type="Gene3D" id="1.10.287.130">
    <property type="match status" value="1"/>
</dbReference>
<dbReference type="SMART" id="SM00387">
    <property type="entry name" value="HATPase_c"/>
    <property type="match status" value="1"/>
</dbReference>
<dbReference type="InterPro" id="IPR036097">
    <property type="entry name" value="HisK_dim/P_sf"/>
</dbReference>
<feature type="domain" description="PAS" evidence="8">
    <location>
        <begin position="68"/>
        <end position="109"/>
    </location>
</feature>
<dbReference type="GO" id="GO:0000155">
    <property type="term" value="F:phosphorelay sensor kinase activity"/>
    <property type="evidence" value="ECO:0007669"/>
    <property type="project" value="InterPro"/>
</dbReference>
<evidence type="ECO:0000256" key="2">
    <source>
        <dbReference type="ARBA" id="ARBA00012438"/>
    </source>
</evidence>
<dbReference type="SMART" id="SM00388">
    <property type="entry name" value="HisKA"/>
    <property type="match status" value="1"/>
</dbReference>
<dbReference type="InterPro" id="IPR036890">
    <property type="entry name" value="HATPase_C_sf"/>
</dbReference>
<dbReference type="Proteomes" id="UP000292459">
    <property type="component" value="Unassembled WGS sequence"/>
</dbReference>
<accession>A0A4Q7E6G6</accession>
<name>A0A4Q7E6G6_9CYAN</name>
<dbReference type="Gene3D" id="3.30.565.10">
    <property type="entry name" value="Histidine kinase-like ATPase, C-terminal domain"/>
    <property type="match status" value="1"/>
</dbReference>
<dbReference type="InterPro" id="IPR035965">
    <property type="entry name" value="PAS-like_dom_sf"/>
</dbReference>
<proteinExistence type="predicted"/>
<keyword evidence="4" id="KW-0808">Transferase</keyword>
<keyword evidence="5" id="KW-0902">Two-component regulatory system</keyword>
<dbReference type="PROSITE" id="PS50109">
    <property type="entry name" value="HIS_KIN"/>
    <property type="match status" value="1"/>
</dbReference>
<keyword evidence="10" id="KW-1185">Reference proteome</keyword>